<proteinExistence type="predicted"/>
<feature type="transmembrane region" description="Helical" evidence="1">
    <location>
        <begin position="12"/>
        <end position="36"/>
    </location>
</feature>
<dbReference type="PROSITE" id="PS51257">
    <property type="entry name" value="PROKAR_LIPOPROTEIN"/>
    <property type="match status" value="1"/>
</dbReference>
<reference evidence="2 3" key="3">
    <citation type="journal article" date="2008" name="BMC Genomics">
        <title>The genome of the versatile nitrogen fixer Azorhizobium caulinodans ORS571.</title>
        <authorList>
            <person name="Lee KB."/>
            <person name="Backer P.D."/>
            <person name="Aono T."/>
            <person name="Liu CT."/>
            <person name="Suzuki S."/>
            <person name="Suzuki T."/>
            <person name="Kaneko T."/>
            <person name="Yamada M."/>
            <person name="Tabata S."/>
            <person name="Kupfer D.M."/>
            <person name="Najar F.Z."/>
            <person name="Wiley G.B."/>
            <person name="Roe B."/>
            <person name="Binnewies T.T."/>
            <person name="Ussery D.W."/>
            <person name="D'Haeze W."/>
            <person name="Herder J.D."/>
            <person name="Gevers D."/>
            <person name="Vereecke D."/>
            <person name="Holsters M."/>
            <person name="Oyaizu H."/>
        </authorList>
    </citation>
    <scope>NUCLEOTIDE SEQUENCE [LARGE SCALE GENOMIC DNA]</scope>
    <source>
        <strain evidence="3">ATCC 43989 / DSM 5975 / JCM 20966 / LMG 6465 / NBRC 14845 / NCIMB 13405 / ORS 571</strain>
    </source>
</reference>
<evidence type="ECO:0000313" key="2">
    <source>
        <dbReference type="EMBL" id="BAF87937.1"/>
    </source>
</evidence>
<keyword evidence="1" id="KW-1133">Transmembrane helix</keyword>
<reference evidence="2 3" key="6">
    <citation type="journal article" date="2011" name="Appl. Environ. Microbiol.">
        <title>Involvement of the azorhizobial chromosome partition gene (parA) in the onset of bacteroid differentiation during Sesbania rostrata stem nodule development.</title>
        <authorList>
            <person name="Liu CT."/>
            <person name="Lee KB."/>
            <person name="Wang YS."/>
            <person name="Peng MH."/>
            <person name="Lee KT."/>
            <person name="Suzuki S."/>
            <person name="Suzuki T."/>
            <person name="Oyaizu H."/>
        </authorList>
    </citation>
    <scope>NUCLEOTIDE SEQUENCE [LARGE SCALE GENOMIC DNA]</scope>
    <source>
        <strain evidence="3">ATCC 43989 / DSM 5975 / JCM 20966 / LMG 6465 / NBRC 14845 / NCIMB 13405 / ORS 571</strain>
    </source>
</reference>
<evidence type="ECO:0000256" key="1">
    <source>
        <dbReference type="SAM" id="Phobius"/>
    </source>
</evidence>
<protein>
    <submittedName>
        <fullName evidence="2">Uncharacterized protein</fullName>
    </submittedName>
</protein>
<dbReference type="HOGENOM" id="CLU_2257941_0_0_5"/>
<reference evidence="2 3" key="1">
    <citation type="journal article" date="2007" name="Appl. Environ. Microbiol.">
        <title>Rhizobial factors required for stem nodule maturation and maintenance in Sesbania rostrata-Azorhizobium caulinodans ORS571 symbiosis.</title>
        <authorList>
            <person name="Suzuki S."/>
            <person name="Aono T."/>
            <person name="Lee KB."/>
            <person name="Suzuki T."/>
            <person name="Liu CT."/>
            <person name="Miwa H."/>
            <person name="Wakao S."/>
            <person name="Iki T."/>
            <person name="Oyaizu H."/>
        </authorList>
    </citation>
    <scope>NUCLEOTIDE SEQUENCE [LARGE SCALE GENOMIC DNA]</scope>
    <source>
        <strain evidence="3">ATCC 43989 / DSM 5975 / JCM 20966 / LMG 6465 / NBRC 14845 / NCIMB 13405 / ORS 571</strain>
    </source>
</reference>
<reference evidence="2 3" key="4">
    <citation type="journal article" date="2009" name="Appl. Environ. Microbiol.">
        <title>Comparative genome-wide transcriptional profiling of Azorhizobium caulinodans ORS571 grown under free-living and symbiotic conditions.</title>
        <authorList>
            <person name="Tsukada S."/>
            <person name="Aono T."/>
            <person name="Akiba N."/>
            <person name="Lee KB."/>
            <person name="Liu CT."/>
            <person name="Toyazaki H."/>
            <person name="Oyaizu H."/>
        </authorList>
    </citation>
    <scope>NUCLEOTIDE SEQUENCE [LARGE SCALE GENOMIC DNA]</scope>
    <source>
        <strain evidence="3">ATCC 43989 / DSM 5975 / JCM 20966 / LMG 6465 / NBRC 14845 / NCIMB 13405 / ORS 571</strain>
    </source>
</reference>
<keyword evidence="1" id="KW-0472">Membrane</keyword>
<dbReference type="KEGG" id="azc:AZC_1939"/>
<dbReference type="EMBL" id="AP009384">
    <property type="protein sequence ID" value="BAF87937.1"/>
    <property type="molecule type" value="Genomic_DNA"/>
</dbReference>
<evidence type="ECO:0000313" key="3">
    <source>
        <dbReference type="Proteomes" id="UP000000270"/>
    </source>
</evidence>
<sequence>MMIPVIKRARSCIVLDIPAAIVVVGLFIACFGALIVGKSAFMGLDYPAKARNADGTVRENGESPEMTMVHALMNQTHAATIGFCCLAAGTCIQMVGAAAATLW</sequence>
<gene>
    <name evidence="2" type="ordered locus">AZC_1939</name>
</gene>
<dbReference type="Proteomes" id="UP000000270">
    <property type="component" value="Chromosome"/>
</dbReference>
<reference evidence="2 3" key="5">
    <citation type="journal article" date="2010" name="Appl. Environ. Microbiol.">
        <title>phrR-like gene praR of Azorhizobium caulinodans ORS571 is essential for symbiosis with Sesbania rostrata and is involved in expression of reb genes.</title>
        <authorList>
            <person name="Akiba N."/>
            <person name="Aono T."/>
            <person name="Toyazaki H."/>
            <person name="Sato S."/>
            <person name="Oyaizu H."/>
        </authorList>
    </citation>
    <scope>NUCLEOTIDE SEQUENCE [LARGE SCALE GENOMIC DNA]</scope>
    <source>
        <strain evidence="3">ATCC 43989 / DSM 5975 / JCM 20966 / LMG 6465 / NBRC 14845 / NCIMB 13405 / ORS 571</strain>
    </source>
</reference>
<keyword evidence="1" id="KW-0812">Transmembrane</keyword>
<keyword evidence="3" id="KW-1185">Reference proteome</keyword>
<organism evidence="2 3">
    <name type="scientific">Azorhizobium caulinodans (strain ATCC 43989 / DSM 5975 / JCM 20966 / LMG 6465 / NBRC 14845 / NCIMB 13405 / ORS 571)</name>
    <dbReference type="NCBI Taxonomy" id="438753"/>
    <lineage>
        <taxon>Bacteria</taxon>
        <taxon>Pseudomonadati</taxon>
        <taxon>Pseudomonadota</taxon>
        <taxon>Alphaproteobacteria</taxon>
        <taxon>Hyphomicrobiales</taxon>
        <taxon>Xanthobacteraceae</taxon>
        <taxon>Azorhizobium</taxon>
    </lineage>
</organism>
<accession>A8I2V0</accession>
<dbReference type="AlphaFoldDB" id="A8I2V0"/>
<reference evidence="3" key="2">
    <citation type="submission" date="2007-04" db="EMBL/GenBank/DDBJ databases">
        <title>Complete genome sequence of the nitrogen-fixing bacterium Azorhizobium caulinodans ORS571.</title>
        <authorList>
            <person name="Lee K.B."/>
            <person name="Backer P.D."/>
            <person name="Aono T."/>
            <person name="Liu C.T."/>
            <person name="Suzuki S."/>
            <person name="Suzuki T."/>
            <person name="Kaneko T."/>
            <person name="Yamada M."/>
            <person name="Tabata S."/>
            <person name="Kupfer D.M."/>
            <person name="Najar F.Z."/>
            <person name="Wiley G.B."/>
            <person name="Roe B."/>
            <person name="Binnewies T."/>
            <person name="Ussery D."/>
            <person name="Vereecke D."/>
            <person name="Gevers D."/>
            <person name="Holsters M."/>
            <person name="Oyaizu H."/>
        </authorList>
    </citation>
    <scope>NUCLEOTIDE SEQUENCE [LARGE SCALE GENOMIC DNA]</scope>
    <source>
        <strain evidence="3">ATCC 43989 / DSM 5975 / JCM 20966 / LMG 6465 / NBRC 14845 / NCIMB 13405 / ORS 571</strain>
    </source>
</reference>
<name>A8I2V0_AZOC5</name>
<feature type="transmembrane region" description="Helical" evidence="1">
    <location>
        <begin position="78"/>
        <end position="102"/>
    </location>
</feature>